<dbReference type="EMBL" id="AP018929">
    <property type="protein sequence ID" value="BBG24873.1"/>
    <property type="molecule type" value="Genomic_DNA"/>
</dbReference>
<dbReference type="STRING" id="1294262.GCA_001316085_02312"/>
<dbReference type="OrthoDB" id="132546at2157"/>
<dbReference type="PANTHER" id="PTHR12526">
    <property type="entry name" value="GLYCOSYLTRANSFERASE"/>
    <property type="match status" value="1"/>
</dbReference>
<dbReference type="Proteomes" id="UP000325030">
    <property type="component" value="Chromosome"/>
</dbReference>
<accession>A0A510E6J8</accession>
<proteinExistence type="predicted"/>
<accession>A0A510DXB8</accession>
<reference evidence="2 4" key="2">
    <citation type="journal article" date="2020" name="Int. J. Syst. Evol. Microbiol.">
        <title>Sulfuracidifex tepidarius gen. nov., sp. nov. and transfer of Sulfolobus metallicus Huber and Stetter 1992 to the genus Sulfuracidifex as Sulfuracidifex metallicus comb. nov.</title>
        <authorList>
            <person name="Itoh T."/>
            <person name="Miura T."/>
            <person name="Sakai H.D."/>
            <person name="Kato S."/>
            <person name="Ohkuma M."/>
            <person name="Takashina T."/>
        </authorList>
    </citation>
    <scope>NUCLEOTIDE SEQUENCE [LARGE SCALE GENOMIC DNA]</scope>
    <source>
        <strain evidence="2 4">IC-006</strain>
        <strain evidence="3">IC-007</strain>
    </source>
</reference>
<feature type="domain" description="Glycosyl transferase family 1" evidence="1">
    <location>
        <begin position="181"/>
        <end position="317"/>
    </location>
</feature>
<sequence length="348" mass="40265">MKKVSIALLDLNVLGGIQLMTIDTLRILSKGGYHITLITSRTSPLILNELKKDDTLKNLSIERLPDLKNVTLQMLHDFLSKRKVTINMHGDIQPIMGDIIYFHQFNVDYRIRSPIKERLKILPQYQIRKTFIQRAKKEGSIIAVNSRWTKAEAKYFWDIDATLLHPPVHLKLDGKLKEDFEREKAVITVSRFSRDRGLERVLKVARNLSDVKFILAGHVQDEQYFRELLESKTENVSLYPNVEEEQKTKLLLSSRVYFNPTPYIEGFGVAVVEGMNAGLIPVSRDVGGVVDFVPIKYTYHKDDEIQAKIEEAINEWNFCKAKEMMKKAEDFSIENYERNLLDLVNKVL</sequence>
<dbReference type="PANTHER" id="PTHR12526:SF625">
    <property type="entry name" value="PHOSPHATIDYLINOSITOL GLYCAN-CLASS A"/>
    <property type="match status" value="1"/>
</dbReference>
<dbReference type="CDD" id="cd03801">
    <property type="entry name" value="GT4_PimA-like"/>
    <property type="match status" value="1"/>
</dbReference>
<protein>
    <recommendedName>
        <fullName evidence="1">Glycosyl transferase family 1 domain-containing protein</fullName>
    </recommendedName>
</protein>
<dbReference type="KEGG" id="step:IC006_2207"/>
<gene>
    <name evidence="2" type="ORF">IC006_2207</name>
    <name evidence="3" type="ORF">IC007_2212</name>
</gene>
<evidence type="ECO:0000259" key="1">
    <source>
        <dbReference type="Pfam" id="PF00534"/>
    </source>
</evidence>
<name>A0A510DXB8_9CREN</name>
<dbReference type="EMBL" id="AP018930">
    <property type="protein sequence ID" value="BBG27658.1"/>
    <property type="molecule type" value="Genomic_DNA"/>
</dbReference>
<dbReference type="InterPro" id="IPR001296">
    <property type="entry name" value="Glyco_trans_1"/>
</dbReference>
<evidence type="ECO:0000313" key="3">
    <source>
        <dbReference type="EMBL" id="BBG27658.1"/>
    </source>
</evidence>
<dbReference type="RefSeq" id="WP_054846352.1">
    <property type="nucleotide sequence ID" value="NZ_AP018929.1"/>
</dbReference>
<keyword evidence="4" id="KW-1185">Reference proteome</keyword>
<dbReference type="GO" id="GO:0016757">
    <property type="term" value="F:glycosyltransferase activity"/>
    <property type="evidence" value="ECO:0007669"/>
    <property type="project" value="InterPro"/>
</dbReference>
<evidence type="ECO:0000313" key="2">
    <source>
        <dbReference type="EMBL" id="BBG24873.1"/>
    </source>
</evidence>
<dbReference type="Pfam" id="PF00534">
    <property type="entry name" value="Glycos_transf_1"/>
    <property type="match status" value="1"/>
</dbReference>
<evidence type="ECO:0000313" key="4">
    <source>
        <dbReference type="Proteomes" id="UP000322983"/>
    </source>
</evidence>
<reference evidence="5" key="1">
    <citation type="submission" date="2018-09" db="EMBL/GenBank/DDBJ databases">
        <title>Complete Genome Sequencing of Sulfolobus sp. JCM 16834.</title>
        <authorList>
            <person name="Kato S."/>
            <person name="Itoh T."/>
            <person name="Ohkuma M."/>
        </authorList>
    </citation>
    <scope>NUCLEOTIDE SEQUENCE [LARGE SCALE GENOMIC DNA]</scope>
    <source>
        <strain evidence="5">IC-007</strain>
    </source>
</reference>
<dbReference type="Proteomes" id="UP000322983">
    <property type="component" value="Chromosome"/>
</dbReference>
<evidence type="ECO:0000313" key="5">
    <source>
        <dbReference type="Proteomes" id="UP000325030"/>
    </source>
</evidence>
<dbReference type="SUPFAM" id="SSF53756">
    <property type="entry name" value="UDP-Glycosyltransferase/glycogen phosphorylase"/>
    <property type="match status" value="1"/>
</dbReference>
<dbReference type="AlphaFoldDB" id="A0A510DXB8"/>
<dbReference type="Gene3D" id="3.40.50.2000">
    <property type="entry name" value="Glycogen Phosphorylase B"/>
    <property type="match status" value="1"/>
</dbReference>
<dbReference type="GeneID" id="41718527"/>
<organism evidence="2 4">
    <name type="scientific">Sulfuracidifex tepidarius</name>
    <dbReference type="NCBI Taxonomy" id="1294262"/>
    <lineage>
        <taxon>Archaea</taxon>
        <taxon>Thermoproteota</taxon>
        <taxon>Thermoprotei</taxon>
        <taxon>Sulfolobales</taxon>
        <taxon>Sulfolobaceae</taxon>
        <taxon>Sulfuracidifex</taxon>
    </lineage>
</organism>